<dbReference type="EMBL" id="BTSX01000003">
    <property type="protein sequence ID" value="GMS90733.1"/>
    <property type="molecule type" value="Genomic_DNA"/>
</dbReference>
<evidence type="ECO:0000313" key="3">
    <source>
        <dbReference type="Proteomes" id="UP001432027"/>
    </source>
</evidence>
<comment type="caution">
    <text evidence="2">The sequence shown here is derived from an EMBL/GenBank/DDBJ whole genome shotgun (WGS) entry which is preliminary data.</text>
</comment>
<proteinExistence type="predicted"/>
<dbReference type="Proteomes" id="UP001432027">
    <property type="component" value="Unassembled WGS sequence"/>
</dbReference>
<keyword evidence="3" id="KW-1185">Reference proteome</keyword>
<organism evidence="2 3">
    <name type="scientific">Pristionchus entomophagus</name>
    <dbReference type="NCBI Taxonomy" id="358040"/>
    <lineage>
        <taxon>Eukaryota</taxon>
        <taxon>Metazoa</taxon>
        <taxon>Ecdysozoa</taxon>
        <taxon>Nematoda</taxon>
        <taxon>Chromadorea</taxon>
        <taxon>Rhabditida</taxon>
        <taxon>Rhabditina</taxon>
        <taxon>Diplogasteromorpha</taxon>
        <taxon>Diplogasteroidea</taxon>
        <taxon>Neodiplogasteridae</taxon>
        <taxon>Pristionchus</taxon>
    </lineage>
</organism>
<feature type="non-terminal residue" evidence="2">
    <location>
        <position position="93"/>
    </location>
</feature>
<feature type="non-terminal residue" evidence="2">
    <location>
        <position position="1"/>
    </location>
</feature>
<dbReference type="AlphaFoldDB" id="A0AAV5TD88"/>
<feature type="compositionally biased region" description="Polar residues" evidence="1">
    <location>
        <begin position="1"/>
        <end position="11"/>
    </location>
</feature>
<evidence type="ECO:0000313" key="2">
    <source>
        <dbReference type="EMBL" id="GMS90733.1"/>
    </source>
</evidence>
<sequence length="93" mass="10493">LKNSTRSQPCSTPKRHHFTSSTDERTPTMRKSRIGRGSQVGDEEYPRSFCQTSSLYHMNRRRHEGKLRAIVSKLWGSTGIVIDCVSTAQQPGS</sequence>
<gene>
    <name evidence="2" type="ORF">PENTCL1PPCAC_12908</name>
</gene>
<feature type="region of interest" description="Disordered" evidence="1">
    <location>
        <begin position="1"/>
        <end position="44"/>
    </location>
</feature>
<reference evidence="2" key="1">
    <citation type="submission" date="2023-10" db="EMBL/GenBank/DDBJ databases">
        <title>Genome assembly of Pristionchus species.</title>
        <authorList>
            <person name="Yoshida K."/>
            <person name="Sommer R.J."/>
        </authorList>
    </citation>
    <scope>NUCLEOTIDE SEQUENCE</scope>
    <source>
        <strain evidence="2">RS0144</strain>
    </source>
</reference>
<evidence type="ECO:0000256" key="1">
    <source>
        <dbReference type="SAM" id="MobiDB-lite"/>
    </source>
</evidence>
<accession>A0AAV5TD88</accession>
<name>A0AAV5TD88_9BILA</name>
<protein>
    <submittedName>
        <fullName evidence="2">Uncharacterized protein</fullName>
    </submittedName>
</protein>